<protein>
    <submittedName>
        <fullName evidence="2">(malaria parasite P. vivax) hypothetical protein</fullName>
    </submittedName>
</protein>
<dbReference type="Proteomes" id="UP000779233">
    <property type="component" value="Unassembled WGS sequence"/>
</dbReference>
<feature type="region of interest" description="Disordered" evidence="1">
    <location>
        <begin position="225"/>
        <end position="247"/>
    </location>
</feature>
<feature type="region of interest" description="Disordered" evidence="1">
    <location>
        <begin position="262"/>
        <end position="281"/>
    </location>
</feature>
<evidence type="ECO:0000313" key="2">
    <source>
        <dbReference type="EMBL" id="CAG9480089.1"/>
    </source>
</evidence>
<dbReference type="AlphaFoldDB" id="A0A8S4HFV3"/>
<feature type="compositionally biased region" description="Polar residues" evidence="1">
    <location>
        <begin position="303"/>
        <end position="314"/>
    </location>
</feature>
<feature type="compositionally biased region" description="Polar residues" evidence="1">
    <location>
        <begin position="141"/>
        <end position="166"/>
    </location>
</feature>
<feature type="compositionally biased region" description="Basic and acidic residues" evidence="1">
    <location>
        <begin position="379"/>
        <end position="400"/>
    </location>
</feature>
<evidence type="ECO:0000256" key="1">
    <source>
        <dbReference type="SAM" id="MobiDB-lite"/>
    </source>
</evidence>
<comment type="caution">
    <text evidence="2">The sequence shown here is derived from an EMBL/GenBank/DDBJ whole genome shotgun (WGS) entry which is preliminary data.</text>
</comment>
<feature type="region of interest" description="Disordered" evidence="1">
    <location>
        <begin position="104"/>
        <end position="173"/>
    </location>
</feature>
<feature type="region of interest" description="Disordered" evidence="1">
    <location>
        <begin position="302"/>
        <end position="400"/>
    </location>
</feature>
<name>A0A8S4HFV3_PLAVI</name>
<proteinExistence type="predicted"/>
<feature type="compositionally biased region" description="Polar residues" evidence="1">
    <location>
        <begin position="323"/>
        <end position="336"/>
    </location>
</feature>
<evidence type="ECO:0000313" key="3">
    <source>
        <dbReference type="Proteomes" id="UP000779233"/>
    </source>
</evidence>
<reference evidence="2" key="1">
    <citation type="submission" date="2021-09" db="EMBL/GenBank/DDBJ databases">
        <authorList>
            <consortium name="Pathogen Informatics"/>
        </authorList>
    </citation>
    <scope>NUCLEOTIDE SEQUENCE</scope>
    <source>
        <strain evidence="2">PvW1</strain>
    </source>
</reference>
<feature type="compositionally biased region" description="Low complexity" evidence="1">
    <location>
        <begin position="349"/>
        <end position="359"/>
    </location>
</feature>
<sequence length="506" mass="55952">MDWLFKRPNVLSNLYKKYNDGPCMNNYANIKSDILQRIDNFEKTPHARFYQEWDQLNKYIIEKDKELSECYKKAYVNSKLNDDDTIKNFKSRCNRDRTCNNRATAATKPTITKVPAQRTCKGSKGCKNESPPTVDIKSKSKLSSGAANPQSSERNVSQEQGQNQADGQKPRQERVVLQPQTSIMPSGISVGTHDEAFQKIVNHHSTTSGMVETQKQQLNVSVPSVISELGSPPSDHSSHCVSRKTSDLTCTPLRKNLDAEDIQNNQHNGNPLDTNQPGSQDSVSEIVAQGTGDNQDIIRETAPNLSPTESTPHSVQRGDEDSLPTTTDRGSTSTVASDRENTGSEEDSSAYLDSSPSSDAGTKGVTDVDTSKYVGAPDGESKSVKDYHDHPPGSEHSCTEPHCRAEQVGELTDDQSDIFGKVINAIQRNPQIIKTSMPIGIALLLGLLFKYTPLWRVLTKKNRKNGVGIIEELNSVVQEPSIMDDERSIPFSYGAFEYSSFDQNVY</sequence>
<dbReference type="VEuPathDB" id="PlasmoDB:PVPAM_080009300"/>
<accession>A0A8S4HFV3</accession>
<dbReference type="EMBL" id="CAJZCX010000010">
    <property type="protein sequence ID" value="CAG9480089.1"/>
    <property type="molecule type" value="Genomic_DNA"/>
</dbReference>
<organism evidence="2 3">
    <name type="scientific">Plasmodium vivax</name>
    <name type="common">malaria parasite P. vivax</name>
    <dbReference type="NCBI Taxonomy" id="5855"/>
    <lineage>
        <taxon>Eukaryota</taxon>
        <taxon>Sar</taxon>
        <taxon>Alveolata</taxon>
        <taxon>Apicomplexa</taxon>
        <taxon>Aconoidasida</taxon>
        <taxon>Haemosporida</taxon>
        <taxon>Plasmodiidae</taxon>
        <taxon>Plasmodium</taxon>
        <taxon>Plasmodium (Plasmodium)</taxon>
    </lineage>
</organism>
<gene>
    <name evidence="2" type="ORF">PVW1_050042400</name>
</gene>